<dbReference type="InterPro" id="IPR001611">
    <property type="entry name" value="Leu-rich_rpt"/>
</dbReference>
<feature type="compositionally biased region" description="Basic and acidic residues" evidence="7">
    <location>
        <begin position="247"/>
        <end position="259"/>
    </location>
</feature>
<dbReference type="InterPro" id="IPR027417">
    <property type="entry name" value="P-loop_NTPase"/>
</dbReference>
<dbReference type="InterPro" id="IPR050905">
    <property type="entry name" value="Plant_NBS-LRR"/>
</dbReference>
<dbReference type="PANTHER" id="PTHR33463:SF186">
    <property type="entry name" value="NB-ARC DOMAIN-CONTAINING PROTEIN"/>
    <property type="match status" value="1"/>
</dbReference>
<dbReference type="InterPro" id="IPR032675">
    <property type="entry name" value="LRR_dom_sf"/>
</dbReference>
<feature type="compositionally biased region" description="Polar residues" evidence="7">
    <location>
        <begin position="1038"/>
        <end position="1057"/>
    </location>
</feature>
<evidence type="ECO:0000256" key="5">
    <source>
        <dbReference type="ARBA" id="ARBA00022840"/>
    </source>
</evidence>
<evidence type="ECO:0000259" key="8">
    <source>
        <dbReference type="Pfam" id="PF00931"/>
    </source>
</evidence>
<dbReference type="GO" id="GO:0005524">
    <property type="term" value="F:ATP binding"/>
    <property type="evidence" value="ECO:0007669"/>
    <property type="project" value="UniProtKB-KW"/>
</dbReference>
<dbReference type="EMBL" id="SDRB02010958">
    <property type="protein sequence ID" value="THG03430.1"/>
    <property type="molecule type" value="Genomic_DNA"/>
</dbReference>
<keyword evidence="4" id="KW-0611">Plant defense</keyword>
<feature type="region of interest" description="Disordered" evidence="7">
    <location>
        <begin position="999"/>
        <end position="1021"/>
    </location>
</feature>
<evidence type="ECO:0000256" key="4">
    <source>
        <dbReference type="ARBA" id="ARBA00022821"/>
    </source>
</evidence>
<feature type="compositionally biased region" description="Polar residues" evidence="7">
    <location>
        <begin position="1069"/>
        <end position="1078"/>
    </location>
</feature>
<dbReference type="InterPro" id="IPR042197">
    <property type="entry name" value="Apaf_helical"/>
</dbReference>
<accession>A0A4S4DKJ7</accession>
<dbReference type="Pfam" id="PF13855">
    <property type="entry name" value="LRR_8"/>
    <property type="match status" value="1"/>
</dbReference>
<dbReference type="AlphaFoldDB" id="A0A4S4DKJ7"/>
<dbReference type="InterPro" id="IPR002182">
    <property type="entry name" value="NB-ARC"/>
</dbReference>
<dbReference type="STRING" id="542762.A0A4S4DKJ7"/>
<sequence length="1111" mass="125319">MDCDCKVSDSNGDFPAHIESITMKEEQEEEKGDITSEIFSKLPAKFEIILEIFSHLPLKTVFKFNSISKSISGLLTRVDFTAKHSCSCRAIASTSFTGFFYQTVTFSDDMDTEYDEIQFVPIESESGCLPVPSLKFLKQRGRKMRSSSLTLAMASYSVANTNSINFVTTYFVCNALTREKVALPHPCRQSNRVFYALLADINSSGFLQYKVVYLLLVAALLMELASQSSKRINKDISHLSEELSPMRKAELDQRNEDGQTAHTPRGSSPKFSTPVVKPHLWAILDGVRLILMVGGAGVAGVAVSTGTAAATGAYGCFKPHFDYVYDLDKNYKELNKESDELSELKRDTEIHISQNESAMEMTNQCRNWLRNVRTAEGKIQDLKQRYKKANKCLCGMCPFLKLRKLSKSIIDTTKDVVKLKTKMNELKQNANVMTTRRPPPLATNIVELNSLTNNVQELLNLLRQKDLKRIGIFGMKGVGKTTLLEKLYAEASQNRRFGIAILVSCQEEDSVRKLQEYLLRQLELTVNENESTKKVGDRISEILENMEYLLLLDQVFSCINLHEVGIRDCHKYGKAVFASRKKIICKEMDANEYFQVEHLPLEDAVALFQTIVGDVVRTNKTIEGIAKKIAKELGGLPLAIKAMAIDLKHENYVCTWQNAVWTLQQAIDGPQQHLQEVFNIFELLYGQLHVNMRRCLLYAALFPGGYEIYKDYLVEGWKVQGLIRDVQGGNGQTFEDARIRGDYFLEHLTELSLLAKCLKEKYIKMPELVRNQAHHLYPKEEECQIVVEACTEEKEWRDAGRIALMHNRPLSLPKKPKCGKLSTLLLQRNDDLEIIPKSFFTHMKKLQILDLYHTSIKLLPPSLFSLIDLKALYLNDCPCLAVLSSKIAKLQNLEILDIRETGIRSLPIEIGKLKNLKCFRVSFPYNDAIADSPETNILHCWKHKKPRVMIPPNLIRKLHLLEELTIIVDPKDQSWKGIADYIAEEVASLKHLTIRRVPGQASPSVYGTPPEGSPSVNRHGIIRSQPLDCDKAIPLANLNHNHNNGEIQEASSSNSMTAAARPLPPSDPSPSTWASQVTHHSRLSVKKSQPTDPNVLSPSIMTNNGTNSQLF</sequence>
<dbReference type="Gene3D" id="1.10.8.430">
    <property type="entry name" value="Helical domain of apoptotic protease-activating factors"/>
    <property type="match status" value="1"/>
</dbReference>
<dbReference type="SUPFAM" id="SSF52540">
    <property type="entry name" value="P-loop containing nucleoside triphosphate hydrolases"/>
    <property type="match status" value="1"/>
</dbReference>
<dbReference type="Pfam" id="PF00931">
    <property type="entry name" value="NB-ARC"/>
    <property type="match status" value="1"/>
</dbReference>
<dbReference type="SUPFAM" id="SSF52058">
    <property type="entry name" value="L domain-like"/>
    <property type="match status" value="1"/>
</dbReference>
<dbReference type="Gene3D" id="3.40.50.300">
    <property type="entry name" value="P-loop containing nucleotide triphosphate hydrolases"/>
    <property type="match status" value="1"/>
</dbReference>
<dbReference type="SMART" id="SM00369">
    <property type="entry name" value="LRR_TYP"/>
    <property type="match status" value="2"/>
</dbReference>
<dbReference type="Proteomes" id="UP000306102">
    <property type="component" value="Unassembled WGS sequence"/>
</dbReference>
<feature type="region of interest" description="Disordered" evidence="7">
    <location>
        <begin position="247"/>
        <end position="272"/>
    </location>
</feature>
<dbReference type="GO" id="GO:0051707">
    <property type="term" value="P:response to other organism"/>
    <property type="evidence" value="ECO:0007669"/>
    <property type="project" value="UniProtKB-ARBA"/>
</dbReference>
<comment type="similarity">
    <text evidence="1">Belongs to the disease resistance NB-LRR family.</text>
</comment>
<reference evidence="9 10" key="1">
    <citation type="journal article" date="2018" name="Proc. Natl. Acad. Sci. U.S.A.">
        <title>Draft genome sequence of Camellia sinensis var. sinensis provides insights into the evolution of the tea genome and tea quality.</title>
        <authorList>
            <person name="Wei C."/>
            <person name="Yang H."/>
            <person name="Wang S."/>
            <person name="Zhao J."/>
            <person name="Liu C."/>
            <person name="Gao L."/>
            <person name="Xia E."/>
            <person name="Lu Y."/>
            <person name="Tai Y."/>
            <person name="She G."/>
            <person name="Sun J."/>
            <person name="Cao H."/>
            <person name="Tong W."/>
            <person name="Gao Q."/>
            <person name="Li Y."/>
            <person name="Deng W."/>
            <person name="Jiang X."/>
            <person name="Wang W."/>
            <person name="Chen Q."/>
            <person name="Zhang S."/>
            <person name="Li H."/>
            <person name="Wu J."/>
            <person name="Wang P."/>
            <person name="Li P."/>
            <person name="Shi C."/>
            <person name="Zheng F."/>
            <person name="Jian J."/>
            <person name="Huang B."/>
            <person name="Shan D."/>
            <person name="Shi M."/>
            <person name="Fang C."/>
            <person name="Yue Y."/>
            <person name="Li F."/>
            <person name="Li D."/>
            <person name="Wei S."/>
            <person name="Han B."/>
            <person name="Jiang C."/>
            <person name="Yin Y."/>
            <person name="Xia T."/>
            <person name="Zhang Z."/>
            <person name="Bennetzen J.L."/>
            <person name="Zhao S."/>
            <person name="Wan X."/>
        </authorList>
    </citation>
    <scope>NUCLEOTIDE SEQUENCE [LARGE SCALE GENOMIC DNA]</scope>
    <source>
        <strain evidence="10">cv. Shuchazao</strain>
        <tissue evidence="9">Leaf</tissue>
    </source>
</reference>
<feature type="compositionally biased region" description="Polar residues" evidence="7">
    <location>
        <begin position="260"/>
        <end position="271"/>
    </location>
</feature>
<keyword evidence="3" id="KW-0677">Repeat</keyword>
<feature type="compositionally biased region" description="Polar residues" evidence="7">
    <location>
        <begin position="1086"/>
        <end position="1111"/>
    </location>
</feature>
<evidence type="ECO:0000256" key="2">
    <source>
        <dbReference type="ARBA" id="ARBA00022614"/>
    </source>
</evidence>
<evidence type="ECO:0000313" key="9">
    <source>
        <dbReference type="EMBL" id="THG03430.1"/>
    </source>
</evidence>
<keyword evidence="2" id="KW-0433">Leucine-rich repeat</keyword>
<comment type="caution">
    <text evidence="9">The sequence shown here is derived from an EMBL/GenBank/DDBJ whole genome shotgun (WGS) entry which is preliminary data.</text>
</comment>
<feature type="region of interest" description="Disordered" evidence="7">
    <location>
        <begin position="1038"/>
        <end position="1111"/>
    </location>
</feature>
<proteinExistence type="inferred from homology"/>
<dbReference type="PRINTS" id="PR00364">
    <property type="entry name" value="DISEASERSIST"/>
</dbReference>
<evidence type="ECO:0000256" key="1">
    <source>
        <dbReference type="ARBA" id="ARBA00008894"/>
    </source>
</evidence>
<dbReference type="GO" id="GO:0043531">
    <property type="term" value="F:ADP binding"/>
    <property type="evidence" value="ECO:0007669"/>
    <property type="project" value="InterPro"/>
</dbReference>
<evidence type="ECO:0000313" key="10">
    <source>
        <dbReference type="Proteomes" id="UP000306102"/>
    </source>
</evidence>
<keyword evidence="10" id="KW-1185">Reference proteome</keyword>
<keyword evidence="6" id="KW-0175">Coiled coil</keyword>
<dbReference type="Gene3D" id="3.80.10.10">
    <property type="entry name" value="Ribonuclease Inhibitor"/>
    <property type="match status" value="1"/>
</dbReference>
<organism evidence="9 10">
    <name type="scientific">Camellia sinensis var. sinensis</name>
    <name type="common">China tea</name>
    <dbReference type="NCBI Taxonomy" id="542762"/>
    <lineage>
        <taxon>Eukaryota</taxon>
        <taxon>Viridiplantae</taxon>
        <taxon>Streptophyta</taxon>
        <taxon>Embryophyta</taxon>
        <taxon>Tracheophyta</taxon>
        <taxon>Spermatophyta</taxon>
        <taxon>Magnoliopsida</taxon>
        <taxon>eudicotyledons</taxon>
        <taxon>Gunneridae</taxon>
        <taxon>Pentapetalae</taxon>
        <taxon>asterids</taxon>
        <taxon>Ericales</taxon>
        <taxon>Theaceae</taxon>
        <taxon>Camellia</taxon>
    </lineage>
</organism>
<feature type="domain" description="NB-ARC" evidence="8">
    <location>
        <begin position="454"/>
        <end position="613"/>
    </location>
</feature>
<feature type="coiled-coil region" evidence="6">
    <location>
        <begin position="324"/>
        <end position="468"/>
    </location>
</feature>
<protein>
    <recommendedName>
        <fullName evidence="8">NB-ARC domain-containing protein</fullName>
    </recommendedName>
</protein>
<evidence type="ECO:0000256" key="6">
    <source>
        <dbReference type="SAM" id="Coils"/>
    </source>
</evidence>
<evidence type="ECO:0000256" key="3">
    <source>
        <dbReference type="ARBA" id="ARBA00022737"/>
    </source>
</evidence>
<name>A0A4S4DKJ7_CAMSN</name>
<keyword evidence="5" id="KW-0067">ATP-binding</keyword>
<keyword evidence="5" id="KW-0547">Nucleotide-binding</keyword>
<gene>
    <name evidence="9" type="ORF">TEA_013948</name>
</gene>
<dbReference type="GO" id="GO:0006952">
    <property type="term" value="P:defense response"/>
    <property type="evidence" value="ECO:0007669"/>
    <property type="project" value="UniProtKB-KW"/>
</dbReference>
<evidence type="ECO:0000256" key="7">
    <source>
        <dbReference type="SAM" id="MobiDB-lite"/>
    </source>
</evidence>
<dbReference type="PANTHER" id="PTHR33463">
    <property type="entry name" value="NB-ARC DOMAIN-CONTAINING PROTEIN-RELATED"/>
    <property type="match status" value="1"/>
</dbReference>
<dbReference type="InterPro" id="IPR003591">
    <property type="entry name" value="Leu-rich_rpt_typical-subtyp"/>
</dbReference>